<dbReference type="AlphaFoldDB" id="A0A9Q8ZIC7"/>
<sequence length="259" mass="29708">MAEIFGLVTAAAGLFPLYGFRLVKDVIGASDAFKEVSWRVQSQINVFEEWRSHWDLDGNEWGRFKECSKENQPGALAIGHELALLSFTLCNASELLSKYGLKLRGRHRQNPIEPAEIPNPDTEKLLTSEASFKNAETLVDRLRERNDVLRQFSPPAMQLMQKHNIYYIISKTPSEQQVEALFIEGKRVKKLGQQSLPYFEIARILDFSNAVKTQRQESKEQKRSRDPRRFKLSEFRVNPGYKVSASQDAEMGLLEDFPV</sequence>
<dbReference type="InterPro" id="IPR038305">
    <property type="entry name" value="HeLo_sf"/>
</dbReference>
<accession>A0A9Q8ZIC7</accession>
<dbReference type="EMBL" id="CP089279">
    <property type="protein sequence ID" value="USP81268.1"/>
    <property type="molecule type" value="Genomic_DNA"/>
</dbReference>
<dbReference type="VEuPathDB" id="FungiDB:yc1106_08542"/>
<organism evidence="1 2">
    <name type="scientific">Curvularia clavata</name>
    <dbReference type="NCBI Taxonomy" id="95742"/>
    <lineage>
        <taxon>Eukaryota</taxon>
        <taxon>Fungi</taxon>
        <taxon>Dikarya</taxon>
        <taxon>Ascomycota</taxon>
        <taxon>Pezizomycotina</taxon>
        <taxon>Dothideomycetes</taxon>
        <taxon>Pleosporomycetidae</taxon>
        <taxon>Pleosporales</taxon>
        <taxon>Pleosporineae</taxon>
        <taxon>Pleosporaceae</taxon>
        <taxon>Curvularia</taxon>
    </lineage>
</organism>
<evidence type="ECO:0000313" key="2">
    <source>
        <dbReference type="Proteomes" id="UP001056012"/>
    </source>
</evidence>
<proteinExistence type="predicted"/>
<protein>
    <submittedName>
        <fullName evidence="1">Uncharacterized protein</fullName>
    </submittedName>
</protein>
<name>A0A9Q8ZIC7_CURCL</name>
<dbReference type="OrthoDB" id="1911848at2759"/>
<evidence type="ECO:0000313" key="1">
    <source>
        <dbReference type="EMBL" id="USP81268.1"/>
    </source>
</evidence>
<gene>
    <name evidence="1" type="ORF">yc1106_08542</name>
</gene>
<reference evidence="1" key="1">
    <citation type="submission" date="2021-12" db="EMBL/GenBank/DDBJ databases">
        <title>Curvularia clavata genome.</title>
        <authorList>
            <person name="Cao Y."/>
        </authorList>
    </citation>
    <scope>NUCLEOTIDE SEQUENCE</scope>
    <source>
        <strain evidence="1">Yc1106</strain>
    </source>
</reference>
<dbReference type="Gene3D" id="1.20.120.1020">
    <property type="entry name" value="Prion-inhibition and propagation, HeLo domain"/>
    <property type="match status" value="1"/>
</dbReference>
<keyword evidence="2" id="KW-1185">Reference proteome</keyword>
<dbReference type="Proteomes" id="UP001056012">
    <property type="component" value="Chromosome 6"/>
</dbReference>